<accession>A0A936K8K7</accession>
<dbReference type="PROSITE" id="PS01332">
    <property type="entry name" value="HTH_RRF2_1"/>
    <property type="match status" value="1"/>
</dbReference>
<dbReference type="Gene3D" id="1.10.10.10">
    <property type="entry name" value="Winged helix-like DNA-binding domain superfamily/Winged helix DNA-binding domain"/>
    <property type="match status" value="1"/>
</dbReference>
<organism evidence="1 2">
    <name type="scientific">Candidatus Geothrix odensensis</name>
    <dbReference type="NCBI Taxonomy" id="2954440"/>
    <lineage>
        <taxon>Bacteria</taxon>
        <taxon>Pseudomonadati</taxon>
        <taxon>Acidobacteriota</taxon>
        <taxon>Holophagae</taxon>
        <taxon>Holophagales</taxon>
        <taxon>Holophagaceae</taxon>
        <taxon>Geothrix</taxon>
    </lineage>
</organism>
<protein>
    <submittedName>
        <fullName evidence="1">Rrf2 family transcriptional regulator</fullName>
    </submittedName>
</protein>
<dbReference type="InterPro" id="IPR030489">
    <property type="entry name" value="TR_Rrf2-type_CS"/>
</dbReference>
<sequence>MQHSELGIAPSRSIFHTPTRYALQVLVRLPSDGTYRLARCLAADLELPGPYLAKILQILSQCGILESHRGPAGGFRLNRAPEEITLKEVVVAMEGPEPFGDCLLGHHGGKDGCHCPIRPAWDVLQNQLTAFMAETTLQDLKVSHDLSSISDEPDRPDAVPV</sequence>
<comment type="caution">
    <text evidence="1">The sequence shown here is derived from an EMBL/GenBank/DDBJ whole genome shotgun (WGS) entry which is preliminary data.</text>
</comment>
<reference evidence="1 2" key="1">
    <citation type="submission" date="2020-10" db="EMBL/GenBank/DDBJ databases">
        <title>Connecting structure to function with the recovery of over 1000 high-quality activated sludge metagenome-assembled genomes encoding full-length rRNA genes using long-read sequencing.</title>
        <authorList>
            <person name="Singleton C.M."/>
            <person name="Petriglieri F."/>
            <person name="Kristensen J.M."/>
            <person name="Kirkegaard R.H."/>
            <person name="Michaelsen T.Y."/>
            <person name="Andersen M.H."/>
            <person name="Karst S.M."/>
            <person name="Dueholm M.S."/>
            <person name="Nielsen P.H."/>
            <person name="Albertsen M."/>
        </authorList>
    </citation>
    <scope>NUCLEOTIDE SEQUENCE [LARGE SCALE GENOMIC DNA]</scope>
    <source>
        <strain evidence="1">OdNE_18-Q3-R46-58_MAXAC.008</strain>
    </source>
</reference>
<evidence type="ECO:0000313" key="1">
    <source>
        <dbReference type="EMBL" id="MBK8573592.1"/>
    </source>
</evidence>
<evidence type="ECO:0000313" key="2">
    <source>
        <dbReference type="Proteomes" id="UP000709959"/>
    </source>
</evidence>
<dbReference type="PANTHER" id="PTHR33221:SF2">
    <property type="entry name" value="TRANSCRIPTIONAL REGULATOR"/>
    <property type="match status" value="1"/>
</dbReference>
<dbReference type="SUPFAM" id="SSF46785">
    <property type="entry name" value="Winged helix' DNA-binding domain"/>
    <property type="match status" value="1"/>
</dbReference>
<dbReference type="InterPro" id="IPR036390">
    <property type="entry name" value="WH_DNA-bd_sf"/>
</dbReference>
<dbReference type="AlphaFoldDB" id="A0A936K8K7"/>
<dbReference type="GO" id="GO:0003700">
    <property type="term" value="F:DNA-binding transcription factor activity"/>
    <property type="evidence" value="ECO:0007669"/>
    <property type="project" value="TreeGrafter"/>
</dbReference>
<proteinExistence type="predicted"/>
<dbReference type="InterPro" id="IPR036388">
    <property type="entry name" value="WH-like_DNA-bd_sf"/>
</dbReference>
<dbReference type="Proteomes" id="UP000709959">
    <property type="component" value="Unassembled WGS sequence"/>
</dbReference>
<dbReference type="NCBIfam" id="TIGR00738">
    <property type="entry name" value="rrf2_super"/>
    <property type="match status" value="1"/>
</dbReference>
<dbReference type="InterPro" id="IPR000944">
    <property type="entry name" value="Tscrpt_reg_Rrf2"/>
</dbReference>
<dbReference type="PANTHER" id="PTHR33221">
    <property type="entry name" value="WINGED HELIX-TURN-HELIX TRANSCRIPTIONAL REGULATOR, RRF2 FAMILY"/>
    <property type="match status" value="1"/>
</dbReference>
<dbReference type="GO" id="GO:0005829">
    <property type="term" value="C:cytosol"/>
    <property type="evidence" value="ECO:0007669"/>
    <property type="project" value="TreeGrafter"/>
</dbReference>
<dbReference type="EMBL" id="JADKCH010000023">
    <property type="protein sequence ID" value="MBK8573592.1"/>
    <property type="molecule type" value="Genomic_DNA"/>
</dbReference>
<dbReference type="PROSITE" id="PS51197">
    <property type="entry name" value="HTH_RRF2_2"/>
    <property type="match status" value="1"/>
</dbReference>
<name>A0A936K8K7_9BACT</name>
<gene>
    <name evidence="1" type="ORF">IPN91_13405</name>
</gene>
<dbReference type="Pfam" id="PF02082">
    <property type="entry name" value="Rrf2"/>
    <property type="match status" value="1"/>
</dbReference>